<keyword evidence="2" id="KW-1185">Reference proteome</keyword>
<keyword evidence="1" id="KW-0472">Membrane</keyword>
<evidence type="ECO:0000313" key="3">
    <source>
        <dbReference type="WBParaSite" id="ACRNAN_scaffold17142.g21991.t1"/>
    </source>
</evidence>
<feature type="transmembrane region" description="Helical" evidence="1">
    <location>
        <begin position="5"/>
        <end position="21"/>
    </location>
</feature>
<dbReference type="AlphaFoldDB" id="A0A914D3C8"/>
<evidence type="ECO:0000256" key="1">
    <source>
        <dbReference type="SAM" id="Phobius"/>
    </source>
</evidence>
<protein>
    <submittedName>
        <fullName evidence="3">Uncharacterized protein</fullName>
    </submittedName>
</protein>
<proteinExistence type="predicted"/>
<reference evidence="3" key="1">
    <citation type="submission" date="2022-11" db="UniProtKB">
        <authorList>
            <consortium name="WormBaseParasite"/>
        </authorList>
    </citation>
    <scope>IDENTIFICATION</scope>
</reference>
<keyword evidence="1" id="KW-1133">Transmembrane helix</keyword>
<dbReference type="WBParaSite" id="ACRNAN_scaffold17142.g21991.t1">
    <property type="protein sequence ID" value="ACRNAN_scaffold17142.g21991.t1"/>
    <property type="gene ID" value="ACRNAN_scaffold17142.g21991"/>
</dbReference>
<organism evidence="2 3">
    <name type="scientific">Acrobeloides nanus</name>
    <dbReference type="NCBI Taxonomy" id="290746"/>
    <lineage>
        <taxon>Eukaryota</taxon>
        <taxon>Metazoa</taxon>
        <taxon>Ecdysozoa</taxon>
        <taxon>Nematoda</taxon>
        <taxon>Chromadorea</taxon>
        <taxon>Rhabditida</taxon>
        <taxon>Tylenchina</taxon>
        <taxon>Cephalobomorpha</taxon>
        <taxon>Cephaloboidea</taxon>
        <taxon>Cephalobidae</taxon>
        <taxon>Acrobeloides</taxon>
    </lineage>
</organism>
<sequence>MRISLYAICAIGIFLNVAVFWKRKVRSKRQSQTTRISLQLLCFMAAADTISLAALLLLLCTQYLGIKDDTLMSVICKEVPPKPHGTIILKGPEGSKKNEVCAKIGANNHYK</sequence>
<name>A0A914D3C8_9BILA</name>
<accession>A0A914D3C8</accession>
<keyword evidence="1" id="KW-0812">Transmembrane</keyword>
<dbReference type="Proteomes" id="UP000887540">
    <property type="component" value="Unplaced"/>
</dbReference>
<evidence type="ECO:0000313" key="2">
    <source>
        <dbReference type="Proteomes" id="UP000887540"/>
    </source>
</evidence>
<feature type="transmembrane region" description="Helical" evidence="1">
    <location>
        <begin position="41"/>
        <end position="64"/>
    </location>
</feature>